<name>A0A4V0H9T1_STRPO</name>
<dbReference type="SMART" id="SM00342">
    <property type="entry name" value="HTH_ARAC"/>
    <property type="match status" value="1"/>
</dbReference>
<keyword evidence="1" id="KW-0805">Transcription regulation</keyword>
<dbReference type="InterPro" id="IPR020449">
    <property type="entry name" value="Tscrpt_reg_AraC-type_HTH"/>
</dbReference>
<dbReference type="GO" id="GO:0003700">
    <property type="term" value="F:DNA-binding transcription factor activity"/>
    <property type="evidence" value="ECO:0007669"/>
    <property type="project" value="InterPro"/>
</dbReference>
<dbReference type="InterPro" id="IPR024022">
    <property type="entry name" value="Tscrpt_reg_HTH_surface_antigen"/>
</dbReference>
<keyword evidence="2" id="KW-0238">DNA-binding</keyword>
<dbReference type="Proteomes" id="UP000306241">
    <property type="component" value="Chromosome"/>
</dbReference>
<evidence type="ECO:0000259" key="4">
    <source>
        <dbReference type="PROSITE" id="PS01124"/>
    </source>
</evidence>
<dbReference type="EMBL" id="LR594052">
    <property type="protein sequence ID" value="VTT43004.1"/>
    <property type="molecule type" value="Genomic_DNA"/>
</dbReference>
<dbReference type="Pfam" id="PF12833">
    <property type="entry name" value="HTH_18"/>
    <property type="match status" value="1"/>
</dbReference>
<evidence type="ECO:0000313" key="5">
    <source>
        <dbReference type="EMBL" id="VTT43004.1"/>
    </source>
</evidence>
<dbReference type="PROSITE" id="PS01124">
    <property type="entry name" value="HTH_ARAC_FAMILY_2"/>
    <property type="match status" value="1"/>
</dbReference>
<dbReference type="Gene3D" id="1.10.10.60">
    <property type="entry name" value="Homeodomain-like"/>
    <property type="match status" value="2"/>
</dbReference>
<dbReference type="SUPFAM" id="SSF46689">
    <property type="entry name" value="Homeodomain-like"/>
    <property type="match status" value="2"/>
</dbReference>
<evidence type="ECO:0000256" key="2">
    <source>
        <dbReference type="ARBA" id="ARBA00023125"/>
    </source>
</evidence>
<dbReference type="InterPro" id="IPR018060">
    <property type="entry name" value="HTH_AraC"/>
</dbReference>
<dbReference type="NCBIfam" id="TIGR04094">
    <property type="entry name" value="adjacent_YSIRK"/>
    <property type="match status" value="1"/>
</dbReference>
<keyword evidence="3" id="KW-0804">Transcription</keyword>
<evidence type="ECO:0000313" key="6">
    <source>
        <dbReference type="Proteomes" id="UP000306241"/>
    </source>
</evidence>
<evidence type="ECO:0000256" key="3">
    <source>
        <dbReference type="ARBA" id="ARBA00023163"/>
    </source>
</evidence>
<protein>
    <submittedName>
        <fullName evidence="5">AraC family transcriptional regulator</fullName>
    </submittedName>
</protein>
<dbReference type="OrthoDB" id="192171at2"/>
<dbReference type="PANTHER" id="PTHR43280:SF28">
    <property type="entry name" value="HTH-TYPE TRANSCRIPTIONAL ACTIVATOR RHAS"/>
    <property type="match status" value="1"/>
</dbReference>
<dbReference type="RefSeq" id="WP_138069211.1">
    <property type="nucleotide sequence ID" value="NZ_LR594050.1"/>
</dbReference>
<dbReference type="GO" id="GO:0043565">
    <property type="term" value="F:sequence-specific DNA binding"/>
    <property type="evidence" value="ECO:0007669"/>
    <property type="project" value="InterPro"/>
</dbReference>
<proteinExistence type="predicted"/>
<feature type="domain" description="HTH araC/xylS-type" evidence="4">
    <location>
        <begin position="285"/>
        <end position="382"/>
    </location>
</feature>
<dbReference type="PRINTS" id="PR00032">
    <property type="entry name" value="HTHARAC"/>
</dbReference>
<dbReference type="PROSITE" id="PS00041">
    <property type="entry name" value="HTH_ARAC_FAMILY_1"/>
    <property type="match status" value="1"/>
</dbReference>
<sequence length="388" mass="45035">MQNHPILESMHICLKLPIIILNQDLKLLKAFFHAPCQPRLTADLLAELALVRKRKSLLPFTLLTSPSGLSLALYPFHDYFFLFGPFQLDQKLTKLSTLAQTHPVSQKCLDLDIELESYHIIDSSHLLHLIHYFFTDEIHFLKTEQAQMTNQSLLDIRKGLSEKLLQECHFEEESSFDFEFELLESIKKGDLQKVRLFLSQDLTPSSYHKDLRSEKNYSIILFEKLSQLAIMTGVDQHYAHHSRDYYIEKCEACQKASEVLLLRESAIILFTQKIGQFNSHSYLISNILHYINQNLSKKLLIETIAKEFNFSESNIRKLFRKEMACSIQQYISRKKIEEAKILLRQQTSVTEISNSLGYSDAAHFSRSFKAMVGMSPKQFQKAPIRDIV</sequence>
<evidence type="ECO:0000256" key="1">
    <source>
        <dbReference type="ARBA" id="ARBA00023015"/>
    </source>
</evidence>
<accession>A0A4V0H9T1</accession>
<dbReference type="InterPro" id="IPR009057">
    <property type="entry name" value="Homeodomain-like_sf"/>
</dbReference>
<dbReference type="AlphaFoldDB" id="A0A4V0H9T1"/>
<organism evidence="5 6">
    <name type="scientific">Streptococcus porcinus</name>
    <dbReference type="NCBI Taxonomy" id="1340"/>
    <lineage>
        <taxon>Bacteria</taxon>
        <taxon>Bacillati</taxon>
        <taxon>Bacillota</taxon>
        <taxon>Bacilli</taxon>
        <taxon>Lactobacillales</taxon>
        <taxon>Streptococcaceae</taxon>
        <taxon>Streptococcus</taxon>
    </lineage>
</organism>
<reference evidence="5 6" key="1">
    <citation type="submission" date="2019-05" db="EMBL/GenBank/DDBJ databases">
        <authorList>
            <consortium name="Pathogen Informatics"/>
        </authorList>
    </citation>
    <scope>NUCLEOTIDE SEQUENCE [LARGE SCALE GENOMIC DNA]</scope>
    <source>
        <strain evidence="5 6">NCTC10924</strain>
    </source>
</reference>
<gene>
    <name evidence="5" type="primary">ypdC</name>
    <name evidence="5" type="ORF">NCTC10924_00722</name>
</gene>
<dbReference type="PANTHER" id="PTHR43280">
    <property type="entry name" value="ARAC-FAMILY TRANSCRIPTIONAL REGULATOR"/>
    <property type="match status" value="1"/>
</dbReference>
<dbReference type="InterPro" id="IPR018062">
    <property type="entry name" value="HTH_AraC-typ_CS"/>
</dbReference>